<protein>
    <submittedName>
        <fullName evidence="1">Uncharacterized protein</fullName>
    </submittedName>
</protein>
<dbReference type="AlphaFoldDB" id="A0A4S4D219"/>
<accession>A0A4S4D219</accession>
<dbReference type="EMBL" id="SDRB02013350">
    <property type="protein sequence ID" value="THF95145.1"/>
    <property type="molecule type" value="Genomic_DNA"/>
</dbReference>
<evidence type="ECO:0000313" key="2">
    <source>
        <dbReference type="Proteomes" id="UP000306102"/>
    </source>
</evidence>
<reference evidence="1 2" key="1">
    <citation type="journal article" date="2018" name="Proc. Natl. Acad. Sci. U.S.A.">
        <title>Draft genome sequence of Camellia sinensis var. sinensis provides insights into the evolution of the tea genome and tea quality.</title>
        <authorList>
            <person name="Wei C."/>
            <person name="Yang H."/>
            <person name="Wang S."/>
            <person name="Zhao J."/>
            <person name="Liu C."/>
            <person name="Gao L."/>
            <person name="Xia E."/>
            <person name="Lu Y."/>
            <person name="Tai Y."/>
            <person name="She G."/>
            <person name="Sun J."/>
            <person name="Cao H."/>
            <person name="Tong W."/>
            <person name="Gao Q."/>
            <person name="Li Y."/>
            <person name="Deng W."/>
            <person name="Jiang X."/>
            <person name="Wang W."/>
            <person name="Chen Q."/>
            <person name="Zhang S."/>
            <person name="Li H."/>
            <person name="Wu J."/>
            <person name="Wang P."/>
            <person name="Li P."/>
            <person name="Shi C."/>
            <person name="Zheng F."/>
            <person name="Jian J."/>
            <person name="Huang B."/>
            <person name="Shan D."/>
            <person name="Shi M."/>
            <person name="Fang C."/>
            <person name="Yue Y."/>
            <person name="Li F."/>
            <person name="Li D."/>
            <person name="Wei S."/>
            <person name="Han B."/>
            <person name="Jiang C."/>
            <person name="Yin Y."/>
            <person name="Xia T."/>
            <person name="Zhang Z."/>
            <person name="Bennetzen J.L."/>
            <person name="Zhao S."/>
            <person name="Wan X."/>
        </authorList>
    </citation>
    <scope>NUCLEOTIDE SEQUENCE [LARGE SCALE GENOMIC DNA]</scope>
    <source>
        <strain evidence="2">cv. Shuchazao</strain>
        <tissue evidence="1">Leaf</tissue>
    </source>
</reference>
<comment type="caution">
    <text evidence="1">The sequence shown here is derived from an EMBL/GenBank/DDBJ whole genome shotgun (WGS) entry which is preliminary data.</text>
</comment>
<keyword evidence="2" id="KW-1185">Reference proteome</keyword>
<sequence length="127" mass="14976">MWDTFRHTLLDHNIQTMDRNDDDLGFYNFEANQVVQCLYQPPNLSMAQQPNPDIYQPPNLFSNQHDSPSQAQLLQESLIRSPFQEPMSHRNQLRQAMDLDVQHPHSTSFVHYDHRYRASNGQYFGSK</sequence>
<gene>
    <name evidence="1" type="ORF">TEA_020326</name>
</gene>
<dbReference type="STRING" id="542762.A0A4S4D219"/>
<proteinExistence type="predicted"/>
<evidence type="ECO:0000313" key="1">
    <source>
        <dbReference type="EMBL" id="THF95145.1"/>
    </source>
</evidence>
<organism evidence="1 2">
    <name type="scientific">Camellia sinensis var. sinensis</name>
    <name type="common">China tea</name>
    <dbReference type="NCBI Taxonomy" id="542762"/>
    <lineage>
        <taxon>Eukaryota</taxon>
        <taxon>Viridiplantae</taxon>
        <taxon>Streptophyta</taxon>
        <taxon>Embryophyta</taxon>
        <taxon>Tracheophyta</taxon>
        <taxon>Spermatophyta</taxon>
        <taxon>Magnoliopsida</taxon>
        <taxon>eudicotyledons</taxon>
        <taxon>Gunneridae</taxon>
        <taxon>Pentapetalae</taxon>
        <taxon>asterids</taxon>
        <taxon>Ericales</taxon>
        <taxon>Theaceae</taxon>
        <taxon>Camellia</taxon>
    </lineage>
</organism>
<dbReference type="Proteomes" id="UP000306102">
    <property type="component" value="Unassembled WGS sequence"/>
</dbReference>
<name>A0A4S4D219_CAMSN</name>